<dbReference type="GO" id="GO:0005524">
    <property type="term" value="F:ATP binding"/>
    <property type="evidence" value="ECO:0007669"/>
    <property type="project" value="UniProtKB-KW"/>
</dbReference>
<dbReference type="Pfam" id="PF13614">
    <property type="entry name" value="AAA_31"/>
    <property type="match status" value="1"/>
</dbReference>
<dbReference type="SUPFAM" id="SSF48439">
    <property type="entry name" value="Protein prenylyltransferase"/>
    <property type="match status" value="1"/>
</dbReference>
<evidence type="ECO:0000256" key="2">
    <source>
        <dbReference type="ARBA" id="ARBA00022840"/>
    </source>
</evidence>
<dbReference type="AlphaFoldDB" id="A0A3M7L8B0"/>
<reference evidence="4 5" key="1">
    <citation type="submission" date="2018-08" db="EMBL/GenBank/DDBJ databases">
        <title>Chryseobacterium nematophagum: a novel matrix digesting pathogen of nematodes.</title>
        <authorList>
            <person name="Page A."/>
            <person name="Roberts M."/>
            <person name="Felix M.-A."/>
            <person name="Weir W."/>
        </authorList>
    </citation>
    <scope>NUCLEOTIDE SEQUENCE [LARGE SCALE GENOMIC DNA]</scope>
    <source>
        <strain evidence="4 5">JUb275</strain>
    </source>
</reference>
<dbReference type="PANTHER" id="PTHR43384">
    <property type="entry name" value="SEPTUM SITE-DETERMINING PROTEIN MIND HOMOLOG, CHLOROPLASTIC-RELATED"/>
    <property type="match status" value="1"/>
</dbReference>
<dbReference type="Pfam" id="PF14559">
    <property type="entry name" value="TPR_19"/>
    <property type="match status" value="1"/>
</dbReference>
<dbReference type="InterPro" id="IPR011990">
    <property type="entry name" value="TPR-like_helical_dom_sf"/>
</dbReference>
<organism evidence="4 5">
    <name type="scientific">Chryseobacterium nematophagum</name>
    <dbReference type="NCBI Taxonomy" id="2305228"/>
    <lineage>
        <taxon>Bacteria</taxon>
        <taxon>Pseudomonadati</taxon>
        <taxon>Bacteroidota</taxon>
        <taxon>Flavobacteriia</taxon>
        <taxon>Flavobacteriales</taxon>
        <taxon>Weeksellaceae</taxon>
        <taxon>Chryseobacterium group</taxon>
        <taxon>Chryseobacterium</taxon>
    </lineage>
</organism>
<sequence length="537" mass="62483">MKTITFYSYKGGVGRSLALVNIATRLSEFGKKVCVIDFDLEAPGLHIKFPINRHILEQNYLGIVDFVYKFANEGILDDSIEKYTLNVTSNKDNNLILIPAGNINSSDYWKKLSSLNWYDLIYENPNGVAFFFKLKELIEEQIKPDFLLIDSRTGISESSGINLSLLADEVVILAANNKENLNGASRIIKSLSNPDRLILEKSPKLTFVLSRVPFTNKIEDRNKENILINRIKREYLQPYIHDIHLIHSDRELEELEKVKMAYEKDDTFPQISLDYLSLFESLTQNDLSNEEINKFKDIKNSERYLILSNNSDSPAKKLEYINVAISYNASNIELFFHRALINYESMNYDDSLNDLEKVLKEDDHHYNAILFKAEILSQLERLDEGLEIVNKYLRIFPTDDALLIKKSTFLYKKNKLVEAEGVTTLVIEQNPELSVGYACRGNIRRVMKKFREALNDIFKALELDSDNIQAVATLAEVYAETDNYDEFFIHFENVLKRDKEYIKYALKTERIYRKFEHNQRFISMLNKYGLYYPENVE</sequence>
<dbReference type="SMART" id="SM00028">
    <property type="entry name" value="TPR"/>
    <property type="match status" value="4"/>
</dbReference>
<name>A0A3M7L8B0_9FLAO</name>
<evidence type="ECO:0000313" key="5">
    <source>
        <dbReference type="Proteomes" id="UP000267524"/>
    </source>
</evidence>
<dbReference type="GO" id="GO:0051782">
    <property type="term" value="P:negative regulation of cell division"/>
    <property type="evidence" value="ECO:0007669"/>
    <property type="project" value="TreeGrafter"/>
</dbReference>
<keyword evidence="1" id="KW-0547">Nucleotide-binding</keyword>
<dbReference type="GO" id="GO:0009898">
    <property type="term" value="C:cytoplasmic side of plasma membrane"/>
    <property type="evidence" value="ECO:0007669"/>
    <property type="project" value="TreeGrafter"/>
</dbReference>
<comment type="caution">
    <text evidence="4">The sequence shown here is derived from an EMBL/GenBank/DDBJ whole genome shotgun (WGS) entry which is preliminary data.</text>
</comment>
<keyword evidence="2" id="KW-0067">ATP-binding</keyword>
<keyword evidence="5" id="KW-1185">Reference proteome</keyword>
<evidence type="ECO:0000313" key="4">
    <source>
        <dbReference type="EMBL" id="RMZ58449.1"/>
    </source>
</evidence>
<dbReference type="Gene3D" id="3.40.50.300">
    <property type="entry name" value="P-loop containing nucleotide triphosphate hydrolases"/>
    <property type="match status" value="1"/>
</dbReference>
<dbReference type="Proteomes" id="UP000267524">
    <property type="component" value="Unassembled WGS sequence"/>
</dbReference>
<dbReference type="GO" id="GO:0005829">
    <property type="term" value="C:cytosol"/>
    <property type="evidence" value="ECO:0007669"/>
    <property type="project" value="TreeGrafter"/>
</dbReference>
<dbReference type="SUPFAM" id="SSF52540">
    <property type="entry name" value="P-loop containing nucleoside triphosphate hydrolases"/>
    <property type="match status" value="1"/>
</dbReference>
<protein>
    <recommendedName>
        <fullName evidence="3">AAA domain-containing protein</fullName>
    </recommendedName>
</protein>
<dbReference type="NCBIfam" id="NF047398">
    <property type="entry name" value="AAA_KGGVGR"/>
    <property type="match status" value="1"/>
</dbReference>
<proteinExistence type="predicted"/>
<accession>A0A3M7L8B0</accession>
<dbReference type="Gene3D" id="1.25.40.10">
    <property type="entry name" value="Tetratricopeptide repeat domain"/>
    <property type="match status" value="2"/>
</dbReference>
<dbReference type="InterPro" id="IPR050625">
    <property type="entry name" value="ParA/MinD_ATPase"/>
</dbReference>
<evidence type="ECO:0000256" key="1">
    <source>
        <dbReference type="ARBA" id="ARBA00022741"/>
    </source>
</evidence>
<feature type="domain" description="AAA" evidence="3">
    <location>
        <begin position="1"/>
        <end position="192"/>
    </location>
</feature>
<evidence type="ECO:0000259" key="3">
    <source>
        <dbReference type="Pfam" id="PF13614"/>
    </source>
</evidence>
<dbReference type="InterPro" id="IPR025669">
    <property type="entry name" value="AAA_dom"/>
</dbReference>
<dbReference type="RefSeq" id="WP_122547601.1">
    <property type="nucleotide sequence ID" value="NZ_QWIV01000014.1"/>
</dbReference>
<dbReference type="PANTHER" id="PTHR43384:SF6">
    <property type="entry name" value="SEPTUM SITE-DETERMINING PROTEIN MIND HOMOLOG, CHLOROPLASTIC"/>
    <property type="match status" value="1"/>
</dbReference>
<dbReference type="GO" id="GO:0016887">
    <property type="term" value="F:ATP hydrolysis activity"/>
    <property type="evidence" value="ECO:0007669"/>
    <property type="project" value="TreeGrafter"/>
</dbReference>
<dbReference type="InterPro" id="IPR019734">
    <property type="entry name" value="TPR_rpt"/>
</dbReference>
<dbReference type="InterPro" id="IPR027417">
    <property type="entry name" value="P-loop_NTPase"/>
</dbReference>
<dbReference type="EMBL" id="QWIV01000014">
    <property type="protein sequence ID" value="RMZ58449.1"/>
    <property type="molecule type" value="Genomic_DNA"/>
</dbReference>
<gene>
    <name evidence="4" type="ORF">D1632_12575</name>
</gene>